<feature type="region of interest" description="Disordered" evidence="4">
    <location>
        <begin position="101"/>
        <end position="131"/>
    </location>
</feature>
<keyword evidence="5" id="KW-1133">Transmembrane helix</keyword>
<keyword evidence="3" id="KW-0406">Ion transport</keyword>
<dbReference type="AlphaFoldDB" id="A0A3G2BS03"/>
<dbReference type="PANTHER" id="PTHR48082">
    <property type="entry name" value="ATP SYNTHASE SUBUNIT ALPHA, MITOCHONDRIAL"/>
    <property type="match status" value="1"/>
</dbReference>
<dbReference type="InterPro" id="IPR036121">
    <property type="entry name" value="ATPase_F1/V1/A1_a/bsu_N_sf"/>
</dbReference>
<gene>
    <name evidence="7" type="primary">bobt</name>
</gene>
<dbReference type="Gene3D" id="2.40.30.20">
    <property type="match status" value="1"/>
</dbReference>
<dbReference type="GO" id="GO:0046933">
    <property type="term" value="F:proton-transporting ATP synthase activity, rotational mechanism"/>
    <property type="evidence" value="ECO:0007669"/>
    <property type="project" value="InterPro"/>
</dbReference>
<feature type="transmembrane region" description="Helical" evidence="5">
    <location>
        <begin position="71"/>
        <end position="90"/>
    </location>
</feature>
<dbReference type="SUPFAM" id="SSF50615">
    <property type="entry name" value="N-terminal domain of alpha and beta subunits of F1 ATP synthase"/>
    <property type="match status" value="1"/>
</dbReference>
<dbReference type="InterPro" id="IPR023366">
    <property type="entry name" value="ATP_synth_asu-like_sf"/>
</dbReference>
<dbReference type="GO" id="GO:0005524">
    <property type="term" value="F:ATP binding"/>
    <property type="evidence" value="ECO:0007669"/>
    <property type="project" value="UniProtKB-KW"/>
</dbReference>
<organism evidence="7">
    <name type="scientific">Silene vulgaris</name>
    <name type="common">Bladder campion</name>
    <name type="synonym">Silene cucubalus</name>
    <dbReference type="NCBI Taxonomy" id="42043"/>
    <lineage>
        <taxon>Eukaryota</taxon>
        <taxon>Viridiplantae</taxon>
        <taxon>Streptophyta</taxon>
        <taxon>Embryophyta</taxon>
        <taxon>Tracheophyta</taxon>
        <taxon>Spermatophyta</taxon>
        <taxon>Magnoliopsida</taxon>
        <taxon>eudicotyledons</taxon>
        <taxon>Gunneridae</taxon>
        <taxon>Pentapetalae</taxon>
        <taxon>Caryophyllales</taxon>
        <taxon>Caryophyllaceae</taxon>
        <taxon>Sileneae</taxon>
        <taxon>Silene</taxon>
        <taxon>Silene subgen. Behenantha</taxon>
        <taxon>Silene sect. Behenantha</taxon>
    </lineage>
</organism>
<keyword evidence="7" id="KW-0496">Mitochondrion</keyword>
<evidence type="ECO:0000256" key="2">
    <source>
        <dbReference type="ARBA" id="ARBA00022448"/>
    </source>
</evidence>
<evidence type="ECO:0000256" key="4">
    <source>
        <dbReference type="SAM" id="MobiDB-lite"/>
    </source>
</evidence>
<dbReference type="EMBL" id="MH455603">
    <property type="protein sequence ID" value="AYM32744.1"/>
    <property type="molecule type" value="Genomic_DNA"/>
</dbReference>
<feature type="domain" description="ATPase F1/V1/A1 complex alpha/beta subunit N-terminal" evidence="6">
    <location>
        <begin position="27"/>
        <end position="65"/>
    </location>
</feature>
<feature type="compositionally biased region" description="Gly residues" evidence="4">
    <location>
        <begin position="110"/>
        <end position="120"/>
    </location>
</feature>
<comment type="similarity">
    <text evidence="1">Belongs to the ATPase alpha/beta chains family.</text>
</comment>
<keyword evidence="5" id="KW-0472">Membrane</keyword>
<dbReference type="InterPro" id="IPR004100">
    <property type="entry name" value="ATPase_F1/V1/A1_a/bsu_N"/>
</dbReference>
<dbReference type="InterPro" id="IPR005294">
    <property type="entry name" value="ATP_synth_F1_asu"/>
</dbReference>
<name>A0A3G2BS03_SILVU</name>
<geneLocation type="mitochondrion" evidence="7"/>
<protein>
    <recommendedName>
        <fullName evidence="6">ATPase F1/V1/A1 complex alpha/beta subunit N-terminal domain-containing protein</fullName>
    </recommendedName>
</protein>
<dbReference type="PANTHER" id="PTHR48082:SF2">
    <property type="entry name" value="ATP SYNTHASE SUBUNIT ALPHA, MITOCHONDRIAL"/>
    <property type="match status" value="1"/>
</dbReference>
<evidence type="ECO:0000256" key="5">
    <source>
        <dbReference type="SAM" id="Phobius"/>
    </source>
</evidence>
<dbReference type="Pfam" id="PF02874">
    <property type="entry name" value="ATP-synt_ab_N"/>
    <property type="match status" value="1"/>
</dbReference>
<keyword evidence="3" id="KW-0375">Hydrogen ion transport</keyword>
<proteinExistence type="inferred from homology"/>
<evidence type="ECO:0000256" key="3">
    <source>
        <dbReference type="ARBA" id="ARBA00022781"/>
    </source>
</evidence>
<keyword evidence="5" id="KW-0812">Transmembrane</keyword>
<reference evidence="7" key="1">
    <citation type="journal article" date="2018" name="bioRxiv">
        <title>Homologous recombination places the Cytochrome b gene under the control of two alternative promoters in the mitochondrial genome of Silene vulgaris.</title>
        <authorList>
            <person name="Storchova H."/>
            <person name="Stone J.D."/>
            <person name="Mueller K."/>
            <person name="Abeyawardana O."/>
            <person name="Kolouskova P."/>
            <person name="Walterova J."/>
            <person name="Pazoutova M."/>
            <person name="Sloan D.B."/>
        </authorList>
    </citation>
    <scope>NUCLEOTIDE SEQUENCE</scope>
    <source>
        <strain evidence="7">KRA</strain>
    </source>
</reference>
<sequence>MEFSPRAAELTTLLESRISNFNMNFKVDEIGRVVSVGDGIARVYGLNEIQAGEMVEFSSGVKGIIDLHHDIFFFLILILVFVLWVLVPVIKLKMASSSRGSLRGRERAGGSLGVSGAGAGDGEDPEERKRKLRRANRAFTEASKKEVNRSLVKMIKDLLTNMGPRNQMNGQMPNAVHLGRLVTDNIESTVLRSGGLESYFTEAGRLLGELATKGEESPFLSKIIDEVIDERSGRR</sequence>
<dbReference type="GO" id="GO:0043531">
    <property type="term" value="F:ADP binding"/>
    <property type="evidence" value="ECO:0007669"/>
    <property type="project" value="TreeGrafter"/>
</dbReference>
<dbReference type="GO" id="GO:0045259">
    <property type="term" value="C:proton-transporting ATP synthase complex"/>
    <property type="evidence" value="ECO:0007669"/>
    <property type="project" value="InterPro"/>
</dbReference>
<evidence type="ECO:0000259" key="6">
    <source>
        <dbReference type="Pfam" id="PF02874"/>
    </source>
</evidence>
<evidence type="ECO:0000256" key="1">
    <source>
        <dbReference type="ARBA" id="ARBA00008936"/>
    </source>
</evidence>
<evidence type="ECO:0000313" key="7">
    <source>
        <dbReference type="EMBL" id="AYM32744.1"/>
    </source>
</evidence>
<keyword evidence="2" id="KW-0813">Transport</keyword>
<accession>A0A3G2BS03</accession>